<dbReference type="EMBL" id="HBEM01001927">
    <property type="protein sequence ID" value="CAD8430844.1"/>
    <property type="molecule type" value="Transcribed_RNA"/>
</dbReference>
<sequence>MCQLRLEIVRLLSFAYMQNDGDNRILTQITGSDQEVERQVLTRLALLLNSQLEVIEESRNRQCRFFRSFPMEVTDPNEAKKNAEKNSVDETEWTVRLMMAQQRAEKRLQMRLLLVREVFSLLYILIPKMNLADQASGSRHLFLSVTTNLINTRIHPELSSLAELATRMQNVLIACGALDLREEYDDEVEDPDAELEKIEEENFT</sequence>
<name>A0A7S0CQT3_9EUKA</name>
<organism evidence="1">
    <name type="scientific">Amorphochlora amoebiformis</name>
    <dbReference type="NCBI Taxonomy" id="1561963"/>
    <lineage>
        <taxon>Eukaryota</taxon>
        <taxon>Sar</taxon>
        <taxon>Rhizaria</taxon>
        <taxon>Cercozoa</taxon>
        <taxon>Chlorarachniophyceae</taxon>
        <taxon>Amorphochlora</taxon>
    </lineage>
</organism>
<protein>
    <submittedName>
        <fullName evidence="1">Uncharacterized protein</fullName>
    </submittedName>
</protein>
<dbReference type="AlphaFoldDB" id="A0A7S0CQT3"/>
<evidence type="ECO:0000313" key="1">
    <source>
        <dbReference type="EMBL" id="CAD8430844.1"/>
    </source>
</evidence>
<proteinExistence type="predicted"/>
<reference evidence="1" key="1">
    <citation type="submission" date="2021-01" db="EMBL/GenBank/DDBJ databases">
        <authorList>
            <person name="Corre E."/>
            <person name="Pelletier E."/>
            <person name="Niang G."/>
            <person name="Scheremetjew M."/>
            <person name="Finn R."/>
            <person name="Kale V."/>
            <person name="Holt S."/>
            <person name="Cochrane G."/>
            <person name="Meng A."/>
            <person name="Brown T."/>
            <person name="Cohen L."/>
        </authorList>
    </citation>
    <scope>NUCLEOTIDE SEQUENCE</scope>
    <source>
        <strain evidence="1">CCMP2058</strain>
    </source>
</reference>
<accession>A0A7S0CQT3</accession>
<gene>
    <name evidence="1" type="ORF">LAMO00422_LOCUS1389</name>
</gene>